<keyword evidence="2" id="KW-1133">Transmembrane helix</keyword>
<protein>
    <submittedName>
        <fullName evidence="3">Uncharacterized protein</fullName>
    </submittedName>
</protein>
<organism evidence="3 4">
    <name type="scientific">Teratosphaeria nubilosa</name>
    <dbReference type="NCBI Taxonomy" id="161662"/>
    <lineage>
        <taxon>Eukaryota</taxon>
        <taxon>Fungi</taxon>
        <taxon>Dikarya</taxon>
        <taxon>Ascomycota</taxon>
        <taxon>Pezizomycotina</taxon>
        <taxon>Dothideomycetes</taxon>
        <taxon>Dothideomycetidae</taxon>
        <taxon>Mycosphaerellales</taxon>
        <taxon>Teratosphaeriaceae</taxon>
        <taxon>Teratosphaeria</taxon>
    </lineage>
</organism>
<keyword evidence="2" id="KW-0472">Membrane</keyword>
<dbReference type="EMBL" id="ML995821">
    <property type="protein sequence ID" value="KAF2771134.1"/>
    <property type="molecule type" value="Genomic_DNA"/>
</dbReference>
<gene>
    <name evidence="3" type="ORF">EJ03DRAFT_325931</name>
</gene>
<proteinExistence type="predicted"/>
<evidence type="ECO:0000256" key="2">
    <source>
        <dbReference type="SAM" id="Phobius"/>
    </source>
</evidence>
<dbReference type="AlphaFoldDB" id="A0A6G1LG45"/>
<evidence type="ECO:0000256" key="1">
    <source>
        <dbReference type="SAM" id="MobiDB-lite"/>
    </source>
</evidence>
<sequence>MATLHSFFRLPGCIRRQAFAQLSAGEISHARQDLSSIAHRAFSSTTWQSAKVKSTSLPSLSKPVKGAGNVTTSRPSSPRPAFQAPAPISYAQSLLSNSDEILLYKAPSHRSFTTYSLTSGSLLLLGAYALASNADLIKDTSEDTKQDKTRNSLARYATMAAALITASFATVCILAPAAVITSISLRAVPSMHTAGKRNAILVLRTREWPFAPTKEIQLPPKQANLDKRVSSTSDDLDYTSIPITQARMFTVDAEGPAIPPAKPDQGPIGRALEALFRDTRRMFYRDGFCRLRAGENGKNWKLDLQHCEILDWGRPLDRLTSADTAPGVGLIAWIRRRLG</sequence>
<evidence type="ECO:0000313" key="4">
    <source>
        <dbReference type="Proteomes" id="UP000799436"/>
    </source>
</evidence>
<accession>A0A6G1LG45</accession>
<dbReference type="Proteomes" id="UP000799436">
    <property type="component" value="Unassembled WGS sequence"/>
</dbReference>
<dbReference type="OrthoDB" id="4140442at2759"/>
<keyword evidence="4" id="KW-1185">Reference proteome</keyword>
<name>A0A6G1LG45_9PEZI</name>
<reference evidence="3" key="1">
    <citation type="journal article" date="2020" name="Stud. Mycol.">
        <title>101 Dothideomycetes genomes: a test case for predicting lifestyles and emergence of pathogens.</title>
        <authorList>
            <person name="Haridas S."/>
            <person name="Albert R."/>
            <person name="Binder M."/>
            <person name="Bloem J."/>
            <person name="Labutti K."/>
            <person name="Salamov A."/>
            <person name="Andreopoulos B."/>
            <person name="Baker S."/>
            <person name="Barry K."/>
            <person name="Bills G."/>
            <person name="Bluhm B."/>
            <person name="Cannon C."/>
            <person name="Castanera R."/>
            <person name="Culley D."/>
            <person name="Daum C."/>
            <person name="Ezra D."/>
            <person name="Gonzalez J."/>
            <person name="Henrissat B."/>
            <person name="Kuo A."/>
            <person name="Liang C."/>
            <person name="Lipzen A."/>
            <person name="Lutzoni F."/>
            <person name="Magnuson J."/>
            <person name="Mondo S."/>
            <person name="Nolan M."/>
            <person name="Ohm R."/>
            <person name="Pangilinan J."/>
            <person name="Park H.-J."/>
            <person name="Ramirez L."/>
            <person name="Alfaro M."/>
            <person name="Sun H."/>
            <person name="Tritt A."/>
            <person name="Yoshinaga Y."/>
            <person name="Zwiers L.-H."/>
            <person name="Turgeon B."/>
            <person name="Goodwin S."/>
            <person name="Spatafora J."/>
            <person name="Crous P."/>
            <person name="Grigoriev I."/>
        </authorList>
    </citation>
    <scope>NUCLEOTIDE SEQUENCE</scope>
    <source>
        <strain evidence="3">CBS 116005</strain>
    </source>
</reference>
<evidence type="ECO:0000313" key="3">
    <source>
        <dbReference type="EMBL" id="KAF2771134.1"/>
    </source>
</evidence>
<keyword evidence="2" id="KW-0812">Transmembrane</keyword>
<feature type="transmembrane region" description="Helical" evidence="2">
    <location>
        <begin position="160"/>
        <end position="188"/>
    </location>
</feature>
<feature type="region of interest" description="Disordered" evidence="1">
    <location>
        <begin position="57"/>
        <end position="82"/>
    </location>
</feature>